<dbReference type="KEGG" id="cmic:caldi_00610"/>
<organism evidence="2 3">
    <name type="scientific">Caldinitratiruptor microaerophilus</name>
    <dbReference type="NCBI Taxonomy" id="671077"/>
    <lineage>
        <taxon>Bacteria</taxon>
        <taxon>Bacillati</taxon>
        <taxon>Bacillota</taxon>
        <taxon>Clostridia</taxon>
        <taxon>Eubacteriales</taxon>
        <taxon>Symbiobacteriaceae</taxon>
        <taxon>Caldinitratiruptor</taxon>
    </lineage>
</organism>
<proteinExistence type="predicted"/>
<reference evidence="2" key="1">
    <citation type="submission" date="2022-03" db="EMBL/GenBank/DDBJ databases">
        <title>Complete genome sequence of Caldinitratiruptor microaerophilus.</title>
        <authorList>
            <person name="Mukaiyama R."/>
            <person name="Nishiyama T."/>
            <person name="Ueda K."/>
        </authorList>
    </citation>
    <scope>NUCLEOTIDE SEQUENCE</scope>
    <source>
        <strain evidence="2">JCM 16183</strain>
    </source>
</reference>
<gene>
    <name evidence="2" type="ORF">caldi_00610</name>
</gene>
<feature type="compositionally biased region" description="Pro residues" evidence="1">
    <location>
        <begin position="16"/>
        <end position="28"/>
    </location>
</feature>
<feature type="region of interest" description="Disordered" evidence="1">
    <location>
        <begin position="1"/>
        <end position="81"/>
    </location>
</feature>
<protein>
    <submittedName>
        <fullName evidence="2">Uncharacterized protein</fullName>
    </submittedName>
</protein>
<dbReference type="EMBL" id="AP025628">
    <property type="protein sequence ID" value="BDG58971.1"/>
    <property type="molecule type" value="Genomic_DNA"/>
</dbReference>
<dbReference type="AlphaFoldDB" id="A0AA35G6H6"/>
<evidence type="ECO:0000256" key="1">
    <source>
        <dbReference type="SAM" id="MobiDB-lite"/>
    </source>
</evidence>
<evidence type="ECO:0000313" key="3">
    <source>
        <dbReference type="Proteomes" id="UP001163687"/>
    </source>
</evidence>
<evidence type="ECO:0000313" key="2">
    <source>
        <dbReference type="EMBL" id="BDG58971.1"/>
    </source>
</evidence>
<sequence length="81" mass="8500">MPDASRTQRSSQSPPQSAPAPATRPAPPAGDDEAARRKSPTGQVLARTDAGAVWAHIATRRVYGSGGNAEQDPEPQDRVEP</sequence>
<accession>A0AA35G6H6</accession>
<dbReference type="Proteomes" id="UP001163687">
    <property type="component" value="Chromosome"/>
</dbReference>
<feature type="compositionally biased region" description="Low complexity" evidence="1">
    <location>
        <begin position="1"/>
        <end position="15"/>
    </location>
</feature>
<keyword evidence="3" id="KW-1185">Reference proteome</keyword>
<name>A0AA35G6H6_9FIRM</name>